<dbReference type="InterPro" id="IPR058245">
    <property type="entry name" value="NreC/VraR/RcsB-like_REC"/>
</dbReference>
<proteinExistence type="predicted"/>
<keyword evidence="4" id="KW-0804">Transcription</keyword>
<evidence type="ECO:0000259" key="6">
    <source>
        <dbReference type="PROSITE" id="PS50043"/>
    </source>
</evidence>
<keyword evidence="1 5" id="KW-0597">Phosphoprotein</keyword>
<reference evidence="9" key="1">
    <citation type="journal article" date="2019" name="Int. J. Syst. Evol. Microbiol.">
        <title>The Global Catalogue of Microorganisms (GCM) 10K type strain sequencing project: providing services to taxonomists for standard genome sequencing and annotation.</title>
        <authorList>
            <consortium name="The Broad Institute Genomics Platform"/>
            <consortium name="The Broad Institute Genome Sequencing Center for Infectious Disease"/>
            <person name="Wu L."/>
            <person name="Ma J."/>
        </authorList>
    </citation>
    <scope>NUCLEOTIDE SEQUENCE [LARGE SCALE GENOMIC DNA]</scope>
    <source>
        <strain evidence="9">KCTC 42587</strain>
    </source>
</reference>
<evidence type="ECO:0000313" key="9">
    <source>
        <dbReference type="Proteomes" id="UP001597472"/>
    </source>
</evidence>
<keyword evidence="2" id="KW-0805">Transcription regulation</keyword>
<evidence type="ECO:0000256" key="3">
    <source>
        <dbReference type="ARBA" id="ARBA00023125"/>
    </source>
</evidence>
<dbReference type="Pfam" id="PF00072">
    <property type="entry name" value="Response_reg"/>
    <property type="match status" value="1"/>
</dbReference>
<dbReference type="Pfam" id="PF00196">
    <property type="entry name" value="GerE"/>
    <property type="match status" value="1"/>
</dbReference>
<protein>
    <submittedName>
        <fullName evidence="8">Response regulator</fullName>
    </submittedName>
</protein>
<evidence type="ECO:0000256" key="1">
    <source>
        <dbReference type="ARBA" id="ARBA00022553"/>
    </source>
</evidence>
<dbReference type="InterPro" id="IPR000792">
    <property type="entry name" value="Tscrpt_reg_LuxR_C"/>
</dbReference>
<keyword evidence="3" id="KW-0238">DNA-binding</keyword>
<dbReference type="PANTHER" id="PTHR43214">
    <property type="entry name" value="TWO-COMPONENT RESPONSE REGULATOR"/>
    <property type="match status" value="1"/>
</dbReference>
<dbReference type="PROSITE" id="PS50043">
    <property type="entry name" value="HTH_LUXR_2"/>
    <property type="match status" value="1"/>
</dbReference>
<dbReference type="SMART" id="SM00448">
    <property type="entry name" value="REC"/>
    <property type="match status" value="1"/>
</dbReference>
<dbReference type="PRINTS" id="PR00038">
    <property type="entry name" value="HTHLUXR"/>
</dbReference>
<feature type="domain" description="Response regulatory" evidence="7">
    <location>
        <begin position="8"/>
        <end position="124"/>
    </location>
</feature>
<evidence type="ECO:0000256" key="5">
    <source>
        <dbReference type="PROSITE-ProRule" id="PRU00169"/>
    </source>
</evidence>
<name>A0ABW5KTA0_9FLAO</name>
<dbReference type="InterPro" id="IPR001789">
    <property type="entry name" value="Sig_transdc_resp-reg_receiver"/>
</dbReference>
<dbReference type="SMART" id="SM00421">
    <property type="entry name" value="HTH_LUXR"/>
    <property type="match status" value="1"/>
</dbReference>
<dbReference type="PROSITE" id="PS00622">
    <property type="entry name" value="HTH_LUXR_1"/>
    <property type="match status" value="1"/>
</dbReference>
<dbReference type="InterPro" id="IPR016032">
    <property type="entry name" value="Sig_transdc_resp-reg_C-effctor"/>
</dbReference>
<evidence type="ECO:0000256" key="2">
    <source>
        <dbReference type="ARBA" id="ARBA00023015"/>
    </source>
</evidence>
<evidence type="ECO:0000313" key="8">
    <source>
        <dbReference type="EMBL" id="MFD2552206.1"/>
    </source>
</evidence>
<dbReference type="InterPro" id="IPR036388">
    <property type="entry name" value="WH-like_DNA-bd_sf"/>
</dbReference>
<comment type="caution">
    <text evidence="8">The sequence shown here is derived from an EMBL/GenBank/DDBJ whole genome shotgun (WGS) entry which is preliminary data.</text>
</comment>
<dbReference type="Gene3D" id="3.40.50.2300">
    <property type="match status" value="1"/>
</dbReference>
<keyword evidence="9" id="KW-1185">Reference proteome</keyword>
<dbReference type="EMBL" id="JBHULS010000004">
    <property type="protein sequence ID" value="MFD2552206.1"/>
    <property type="molecule type" value="Genomic_DNA"/>
</dbReference>
<accession>A0ABW5KTA0</accession>
<dbReference type="SUPFAM" id="SSF46894">
    <property type="entry name" value="C-terminal effector domain of the bipartite response regulators"/>
    <property type="match status" value="1"/>
</dbReference>
<gene>
    <name evidence="8" type="ORF">ACFSQP_10300</name>
</gene>
<sequence length="214" mass="24280">MTPKKDITLVIAEDHPLMLKGLHQELEQAGYTVLKTAQNGAEALEVIKLMEPKIALLDIEMPNINGFEVIAACQQEDRLPTRFIVMTYHKLKSFVAQAKKLEVPGYLLKEDSFKEIDQCIQAVMAGNTHYSSSLGNAFESSAEKELKKYNQLTKSERKIVQLIAEDKSSTEIADILYVSPRTVQKHRTNIIEKLQLDHGPDNLIKWAKEFKDLK</sequence>
<dbReference type="RefSeq" id="WP_376894101.1">
    <property type="nucleotide sequence ID" value="NZ_JBHULS010000004.1"/>
</dbReference>
<feature type="domain" description="HTH luxR-type" evidence="6">
    <location>
        <begin position="145"/>
        <end position="211"/>
    </location>
</feature>
<evidence type="ECO:0000256" key="4">
    <source>
        <dbReference type="ARBA" id="ARBA00023163"/>
    </source>
</evidence>
<dbReference type="CDD" id="cd06170">
    <property type="entry name" value="LuxR_C_like"/>
    <property type="match status" value="1"/>
</dbReference>
<evidence type="ECO:0000259" key="7">
    <source>
        <dbReference type="PROSITE" id="PS50110"/>
    </source>
</evidence>
<dbReference type="CDD" id="cd17535">
    <property type="entry name" value="REC_NarL-like"/>
    <property type="match status" value="1"/>
</dbReference>
<dbReference type="Gene3D" id="1.10.10.10">
    <property type="entry name" value="Winged helix-like DNA-binding domain superfamily/Winged helix DNA-binding domain"/>
    <property type="match status" value="1"/>
</dbReference>
<dbReference type="Proteomes" id="UP001597472">
    <property type="component" value="Unassembled WGS sequence"/>
</dbReference>
<dbReference type="PANTHER" id="PTHR43214:SF41">
    <property type="entry name" value="NITRATE_NITRITE RESPONSE REGULATOR PROTEIN NARP"/>
    <property type="match status" value="1"/>
</dbReference>
<dbReference type="SUPFAM" id="SSF52172">
    <property type="entry name" value="CheY-like"/>
    <property type="match status" value="1"/>
</dbReference>
<dbReference type="PROSITE" id="PS50110">
    <property type="entry name" value="RESPONSE_REGULATORY"/>
    <property type="match status" value="1"/>
</dbReference>
<feature type="modified residue" description="4-aspartylphosphate" evidence="5">
    <location>
        <position position="58"/>
    </location>
</feature>
<organism evidence="8 9">
    <name type="scientific">Bizionia sediminis</name>
    <dbReference type="NCBI Taxonomy" id="1737064"/>
    <lineage>
        <taxon>Bacteria</taxon>
        <taxon>Pseudomonadati</taxon>
        <taxon>Bacteroidota</taxon>
        <taxon>Flavobacteriia</taxon>
        <taxon>Flavobacteriales</taxon>
        <taxon>Flavobacteriaceae</taxon>
        <taxon>Bizionia</taxon>
    </lineage>
</organism>
<dbReference type="InterPro" id="IPR039420">
    <property type="entry name" value="WalR-like"/>
</dbReference>
<dbReference type="InterPro" id="IPR011006">
    <property type="entry name" value="CheY-like_superfamily"/>
</dbReference>